<keyword evidence="2" id="KW-1185">Reference proteome</keyword>
<name>A0A401ZIH4_9CHLR</name>
<protein>
    <submittedName>
        <fullName evidence="1">Uncharacterized protein</fullName>
    </submittedName>
</protein>
<dbReference type="AlphaFoldDB" id="A0A401ZIH4"/>
<proteinExistence type="predicted"/>
<sequence length="128" mass="13131">MIVKTNPGQSAGQSTIDPIVEALIKELIGGASYQKSSSRGEDKITAALAEAYMASLKPEEKAKATSEASLETIVLAEALAPALAEALAPVLAEELAPALVKALAKMPDILEGKQGTGPKKGSDKQSSD</sequence>
<gene>
    <name evidence="1" type="ORF">KDAU_39810</name>
</gene>
<accession>A0A401ZIH4</accession>
<organism evidence="1 2">
    <name type="scientific">Dictyobacter aurantiacus</name>
    <dbReference type="NCBI Taxonomy" id="1936993"/>
    <lineage>
        <taxon>Bacteria</taxon>
        <taxon>Bacillati</taxon>
        <taxon>Chloroflexota</taxon>
        <taxon>Ktedonobacteria</taxon>
        <taxon>Ktedonobacterales</taxon>
        <taxon>Dictyobacteraceae</taxon>
        <taxon>Dictyobacter</taxon>
    </lineage>
</organism>
<reference evidence="2" key="1">
    <citation type="submission" date="2018-12" db="EMBL/GenBank/DDBJ databases">
        <title>Tengunoibacter tsumagoiensis gen. nov., sp. nov., Dictyobacter kobayashii sp. nov., D. alpinus sp. nov., and D. joshuensis sp. nov. and description of Dictyobacteraceae fam. nov. within the order Ktedonobacterales isolated from Tengu-no-mugimeshi.</title>
        <authorList>
            <person name="Wang C.M."/>
            <person name="Zheng Y."/>
            <person name="Sakai Y."/>
            <person name="Toyoda A."/>
            <person name="Minakuchi Y."/>
            <person name="Abe K."/>
            <person name="Yokota A."/>
            <person name="Yabe S."/>
        </authorList>
    </citation>
    <scope>NUCLEOTIDE SEQUENCE [LARGE SCALE GENOMIC DNA]</scope>
    <source>
        <strain evidence="2">S-27</strain>
    </source>
</reference>
<evidence type="ECO:0000313" key="2">
    <source>
        <dbReference type="Proteomes" id="UP000287224"/>
    </source>
</evidence>
<comment type="caution">
    <text evidence="1">The sequence shown here is derived from an EMBL/GenBank/DDBJ whole genome shotgun (WGS) entry which is preliminary data.</text>
</comment>
<dbReference type="EMBL" id="BIFQ01000001">
    <property type="protein sequence ID" value="GCE06652.1"/>
    <property type="molecule type" value="Genomic_DNA"/>
</dbReference>
<evidence type="ECO:0000313" key="1">
    <source>
        <dbReference type="EMBL" id="GCE06652.1"/>
    </source>
</evidence>
<dbReference type="Proteomes" id="UP000287224">
    <property type="component" value="Unassembled WGS sequence"/>
</dbReference>